<dbReference type="EMBL" id="FRCY01000002">
    <property type="protein sequence ID" value="SHM63951.1"/>
    <property type="molecule type" value="Genomic_DNA"/>
</dbReference>
<dbReference type="Proteomes" id="UP000184513">
    <property type="component" value="Unassembled WGS sequence"/>
</dbReference>
<dbReference type="Gene3D" id="2.160.20.10">
    <property type="entry name" value="Single-stranded right-handed beta-helix, Pectin lyase-like"/>
    <property type="match status" value="1"/>
</dbReference>
<dbReference type="SMART" id="SM00710">
    <property type="entry name" value="PbH1"/>
    <property type="match status" value="10"/>
</dbReference>
<dbReference type="STRING" id="388280.SAMN04488057_102427"/>
<evidence type="ECO:0000259" key="4">
    <source>
        <dbReference type="SMART" id="SM00722"/>
    </source>
</evidence>
<dbReference type="RefSeq" id="WP_073092880.1">
    <property type="nucleotide sequence ID" value="NZ_FRCY01000002.1"/>
</dbReference>
<dbReference type="NCBIfam" id="TIGR03804">
    <property type="entry name" value="para_beta_helix"/>
    <property type="match status" value="2"/>
</dbReference>
<dbReference type="InterPro" id="IPR022441">
    <property type="entry name" value="Para_beta_helix_rpt-2"/>
</dbReference>
<dbReference type="InterPro" id="IPR007742">
    <property type="entry name" value="NosD_dom"/>
</dbReference>
<dbReference type="Pfam" id="PF05048">
    <property type="entry name" value="NosD"/>
    <property type="match status" value="2"/>
</dbReference>
<keyword evidence="3" id="KW-0833">Ubl conjugation pathway</keyword>
<dbReference type="InterPro" id="IPR012334">
    <property type="entry name" value="Pectin_lyas_fold"/>
</dbReference>
<evidence type="ECO:0000256" key="3">
    <source>
        <dbReference type="ARBA" id="ARBA00022786"/>
    </source>
</evidence>
<dbReference type="PANTHER" id="PTHR22990:SF15">
    <property type="entry name" value="F-BOX ONLY PROTEIN 10"/>
    <property type="match status" value="1"/>
</dbReference>
<feature type="domain" description="Carbohydrate-binding/sugar hydrolysis" evidence="4">
    <location>
        <begin position="52"/>
        <end position="191"/>
    </location>
</feature>
<gene>
    <name evidence="5" type="ORF">SAMN04488057_102427</name>
</gene>
<dbReference type="SUPFAM" id="SSF51126">
    <property type="entry name" value="Pectin lyase-like"/>
    <property type="match status" value="1"/>
</dbReference>
<dbReference type="InterPro" id="IPR006626">
    <property type="entry name" value="PbH1"/>
</dbReference>
<comment type="pathway">
    <text evidence="1">Protein modification; protein ubiquitination.</text>
</comment>
<keyword evidence="2" id="KW-0677">Repeat</keyword>
<name>A0A1M7KF34_9BACT</name>
<sequence>MRIFFPILFTMAFVSALIYEAEAASFHVRKGTPLHTIKKAIALAGDSDTVFVHEGTYLETQLLIRKPLSLIGVNRPIIDAQHGDEILIVEAGNVLIRGFRLQNIGVSHLKDRAAIRIVESREVIIDDNILNNTFFGIYLQNSFQCTVRNNTVRGEAYDEMNAGNAIHIWKGRQMEVINNHLSHHRDGIYFEFVDQSLIRGNTSQDNMRYGLHFMFSNYDTYQENTFQRNGAGVAVMFSKHIKMVKNTFEENWGGSSYGILLKEISDGFMSQNTFKSNTVGVYAEGASRIKIENNNFIDNGKAMDIKGNCIDNQILSNNFIGNTFEVLTNSSSNLNHFEGNYWAQYSGYDLDKDGIGDFPHRPVNLFALITDKIPAANMLLYSFLVNALDMAERMFPEIIPENLSDERPRIKPLNHD</sequence>
<evidence type="ECO:0000256" key="2">
    <source>
        <dbReference type="ARBA" id="ARBA00022737"/>
    </source>
</evidence>
<protein>
    <submittedName>
        <fullName evidence="5">Nitrous oxidase accessory protein</fullName>
    </submittedName>
</protein>
<dbReference type="PANTHER" id="PTHR22990">
    <property type="entry name" value="F-BOX ONLY PROTEIN"/>
    <property type="match status" value="1"/>
</dbReference>
<dbReference type="InterPro" id="IPR006633">
    <property type="entry name" value="Carb-bd_sugar_hydrolysis-dom"/>
</dbReference>
<keyword evidence="6" id="KW-1185">Reference proteome</keyword>
<evidence type="ECO:0000256" key="1">
    <source>
        <dbReference type="ARBA" id="ARBA00004906"/>
    </source>
</evidence>
<feature type="domain" description="Carbohydrate-binding/sugar hydrolysis" evidence="4">
    <location>
        <begin position="216"/>
        <end position="358"/>
    </location>
</feature>
<dbReference type="SMART" id="SM00722">
    <property type="entry name" value="CASH"/>
    <property type="match status" value="2"/>
</dbReference>
<evidence type="ECO:0000313" key="5">
    <source>
        <dbReference type="EMBL" id="SHM63951.1"/>
    </source>
</evidence>
<proteinExistence type="predicted"/>
<evidence type="ECO:0000313" key="6">
    <source>
        <dbReference type="Proteomes" id="UP000184513"/>
    </source>
</evidence>
<dbReference type="InterPro" id="IPR011050">
    <property type="entry name" value="Pectin_lyase_fold/virulence"/>
</dbReference>
<dbReference type="AlphaFoldDB" id="A0A1M7KF34"/>
<dbReference type="InterPro" id="IPR026464">
    <property type="entry name" value="NosD_copper_fam"/>
</dbReference>
<reference evidence="5 6" key="1">
    <citation type="submission" date="2016-11" db="EMBL/GenBank/DDBJ databases">
        <authorList>
            <person name="Jaros S."/>
            <person name="Januszkiewicz K."/>
            <person name="Wedrychowicz H."/>
        </authorList>
    </citation>
    <scope>NUCLEOTIDE SEQUENCE [LARGE SCALE GENOMIC DNA]</scope>
    <source>
        <strain evidence="5 6">CGMCC 1.6102</strain>
    </source>
</reference>
<accession>A0A1M7KF34</accession>
<organism evidence="5 6">
    <name type="scientific">Cyclobacterium lianum</name>
    <dbReference type="NCBI Taxonomy" id="388280"/>
    <lineage>
        <taxon>Bacteria</taxon>
        <taxon>Pseudomonadati</taxon>
        <taxon>Bacteroidota</taxon>
        <taxon>Cytophagia</taxon>
        <taxon>Cytophagales</taxon>
        <taxon>Cyclobacteriaceae</taxon>
        <taxon>Cyclobacterium</taxon>
    </lineage>
</organism>
<dbReference type="NCBIfam" id="TIGR04247">
    <property type="entry name" value="NosD_copper_fam"/>
    <property type="match status" value="1"/>
</dbReference>
<dbReference type="InterPro" id="IPR051550">
    <property type="entry name" value="SCF-Subunits/Alg-Epimerases"/>
</dbReference>